<name>A6DM70_9BACT</name>
<dbReference type="RefSeq" id="WP_007278971.1">
    <property type="nucleotide sequence ID" value="NZ_ABCK01000010.1"/>
</dbReference>
<sequence length="87" mass="10071">MKHKSTLLLSTVWIVSSIYRIRGFWEDTIWFIKFGELDSRTLPMIESSKVWNASHGITLLIGIIVFSIFGVNSALQIMIERKENEKV</sequence>
<evidence type="ECO:0000313" key="2">
    <source>
        <dbReference type="EMBL" id="EDM27368.1"/>
    </source>
</evidence>
<dbReference type="Proteomes" id="UP000004947">
    <property type="component" value="Unassembled WGS sequence"/>
</dbReference>
<keyword evidence="1" id="KW-0812">Transmembrane</keyword>
<proteinExistence type="predicted"/>
<keyword evidence="1" id="KW-1133">Transmembrane helix</keyword>
<keyword evidence="1" id="KW-0472">Membrane</keyword>
<dbReference type="STRING" id="313628.LNTAR_21680"/>
<comment type="caution">
    <text evidence="2">The sequence shown here is derived from an EMBL/GenBank/DDBJ whole genome shotgun (WGS) entry which is preliminary data.</text>
</comment>
<dbReference type="AlphaFoldDB" id="A6DM70"/>
<keyword evidence="3" id="KW-1185">Reference proteome</keyword>
<dbReference type="EMBL" id="ABCK01000010">
    <property type="protein sequence ID" value="EDM27368.1"/>
    <property type="molecule type" value="Genomic_DNA"/>
</dbReference>
<protein>
    <submittedName>
        <fullName evidence="2">Uncharacterized protein</fullName>
    </submittedName>
</protein>
<accession>A6DM70</accession>
<reference evidence="2 3" key="1">
    <citation type="journal article" date="2010" name="J. Bacteriol.">
        <title>Genome sequence of Lentisphaera araneosa HTCC2155T, the type species of the order Lentisphaerales in the phylum Lentisphaerae.</title>
        <authorList>
            <person name="Thrash J.C."/>
            <person name="Cho J.C."/>
            <person name="Vergin K.L."/>
            <person name="Morris R.M."/>
            <person name="Giovannoni S.J."/>
        </authorList>
    </citation>
    <scope>NUCLEOTIDE SEQUENCE [LARGE SCALE GENOMIC DNA]</scope>
    <source>
        <strain evidence="2 3">HTCC2155</strain>
    </source>
</reference>
<organism evidence="2 3">
    <name type="scientific">Lentisphaera araneosa HTCC2155</name>
    <dbReference type="NCBI Taxonomy" id="313628"/>
    <lineage>
        <taxon>Bacteria</taxon>
        <taxon>Pseudomonadati</taxon>
        <taxon>Lentisphaerota</taxon>
        <taxon>Lentisphaeria</taxon>
        <taxon>Lentisphaerales</taxon>
        <taxon>Lentisphaeraceae</taxon>
        <taxon>Lentisphaera</taxon>
    </lineage>
</organism>
<evidence type="ECO:0000313" key="3">
    <source>
        <dbReference type="Proteomes" id="UP000004947"/>
    </source>
</evidence>
<feature type="transmembrane region" description="Helical" evidence="1">
    <location>
        <begin position="57"/>
        <end position="79"/>
    </location>
</feature>
<evidence type="ECO:0000256" key="1">
    <source>
        <dbReference type="SAM" id="Phobius"/>
    </source>
</evidence>
<gene>
    <name evidence="2" type="ORF">LNTAR_21680</name>
</gene>